<evidence type="ECO:0000313" key="3">
    <source>
        <dbReference type="EMBL" id="MDR7357596.1"/>
    </source>
</evidence>
<feature type="domain" description="TadE-like" evidence="2">
    <location>
        <begin position="10"/>
        <end position="52"/>
    </location>
</feature>
<dbReference type="Proteomes" id="UP001183817">
    <property type="component" value="Unassembled WGS sequence"/>
</dbReference>
<proteinExistence type="predicted"/>
<keyword evidence="1" id="KW-0472">Membrane</keyword>
<gene>
    <name evidence="3" type="ORF">J2S64_001287</name>
</gene>
<keyword evidence="1" id="KW-1133">Transmembrane helix</keyword>
<dbReference type="EMBL" id="JAVDYI010000001">
    <property type="protein sequence ID" value="MDR7357596.1"/>
    <property type="molecule type" value="Genomic_DNA"/>
</dbReference>
<keyword evidence="4" id="KW-1185">Reference proteome</keyword>
<keyword evidence="1" id="KW-0812">Transmembrane</keyword>
<dbReference type="RefSeq" id="WP_310289166.1">
    <property type="nucleotide sequence ID" value="NZ_BAAAWO010000001.1"/>
</dbReference>
<feature type="transmembrane region" description="Helical" evidence="1">
    <location>
        <begin position="12"/>
        <end position="37"/>
    </location>
</feature>
<name>A0ABU2BH85_9MICC</name>
<sequence length="130" mass="13524">MRHRLMDSKGASAVEFALVLPVLIAILLGIAELGFLFNQQISLTQAAREGARAYAIHHGEAGFNLTDAVQLAAPSVAGVTASSSQATGACIEGSTVVVVVSVPYESLSGWFGFLTDRDTLWGQGAMRCGG</sequence>
<evidence type="ECO:0000259" key="2">
    <source>
        <dbReference type="Pfam" id="PF07811"/>
    </source>
</evidence>
<evidence type="ECO:0000313" key="4">
    <source>
        <dbReference type="Proteomes" id="UP001183817"/>
    </source>
</evidence>
<dbReference type="Pfam" id="PF07811">
    <property type="entry name" value="TadE"/>
    <property type="match status" value="1"/>
</dbReference>
<reference evidence="3 4" key="1">
    <citation type="submission" date="2023-07" db="EMBL/GenBank/DDBJ databases">
        <title>Sequencing the genomes of 1000 actinobacteria strains.</title>
        <authorList>
            <person name="Klenk H.-P."/>
        </authorList>
    </citation>
    <scope>NUCLEOTIDE SEQUENCE [LARGE SCALE GENOMIC DNA]</scope>
    <source>
        <strain evidence="3 4">DSM 20167</strain>
    </source>
</reference>
<accession>A0ABU2BH85</accession>
<evidence type="ECO:0000256" key="1">
    <source>
        <dbReference type="SAM" id="Phobius"/>
    </source>
</evidence>
<protein>
    <submittedName>
        <fullName evidence="3">Membrane protein YkvI</fullName>
    </submittedName>
</protein>
<dbReference type="InterPro" id="IPR012495">
    <property type="entry name" value="TadE-like_dom"/>
</dbReference>
<organism evidence="3 4">
    <name type="scientific">Paeniglutamicibacter sulfureus</name>
    <dbReference type="NCBI Taxonomy" id="43666"/>
    <lineage>
        <taxon>Bacteria</taxon>
        <taxon>Bacillati</taxon>
        <taxon>Actinomycetota</taxon>
        <taxon>Actinomycetes</taxon>
        <taxon>Micrococcales</taxon>
        <taxon>Micrococcaceae</taxon>
        <taxon>Paeniglutamicibacter</taxon>
    </lineage>
</organism>
<comment type="caution">
    <text evidence="3">The sequence shown here is derived from an EMBL/GenBank/DDBJ whole genome shotgun (WGS) entry which is preliminary data.</text>
</comment>